<dbReference type="GO" id="GO:0004984">
    <property type="term" value="F:olfactory receptor activity"/>
    <property type="evidence" value="ECO:0007669"/>
    <property type="project" value="InterPro"/>
</dbReference>
<evidence type="ECO:0000259" key="9">
    <source>
        <dbReference type="PROSITE" id="PS50262"/>
    </source>
</evidence>
<keyword evidence="5 8" id="KW-0472">Membrane</keyword>
<evidence type="ECO:0000256" key="7">
    <source>
        <dbReference type="ARBA" id="ARBA00023224"/>
    </source>
</evidence>
<dbReference type="Proteomes" id="UP001166674">
    <property type="component" value="Unassembled WGS sequence"/>
</dbReference>
<dbReference type="GO" id="GO:0004930">
    <property type="term" value="F:G protein-coupled receptor activity"/>
    <property type="evidence" value="ECO:0007669"/>
    <property type="project" value="UniProtKB-KW"/>
</dbReference>
<dbReference type="Gene3D" id="1.20.1070.10">
    <property type="entry name" value="Rhodopsin 7-helix transmembrane proteins"/>
    <property type="match status" value="2"/>
</dbReference>
<evidence type="ECO:0000256" key="3">
    <source>
        <dbReference type="ARBA" id="ARBA00022989"/>
    </source>
</evidence>
<feature type="domain" description="G-protein coupled receptors family 1 profile" evidence="9">
    <location>
        <begin position="38"/>
        <end position="182"/>
    </location>
</feature>
<name>A0AA41MXA5_SCICA</name>
<evidence type="ECO:0000256" key="4">
    <source>
        <dbReference type="ARBA" id="ARBA00023040"/>
    </source>
</evidence>
<reference evidence="10" key="1">
    <citation type="submission" date="2020-03" db="EMBL/GenBank/DDBJ databases">
        <title>Studies in the Genomics of Life Span.</title>
        <authorList>
            <person name="Glass D."/>
        </authorList>
    </citation>
    <scope>NUCLEOTIDE SEQUENCE</scope>
    <source>
        <strain evidence="10">SUZIE</strain>
        <tissue evidence="10">Muscle</tissue>
    </source>
</reference>
<keyword evidence="7" id="KW-0807">Transducer</keyword>
<protein>
    <submittedName>
        <fullName evidence="10">Olfactory receptor 7G2</fullName>
    </submittedName>
</protein>
<proteinExistence type="predicted"/>
<dbReference type="InterPro" id="IPR017452">
    <property type="entry name" value="GPCR_Rhodpsn_7TM"/>
</dbReference>
<keyword evidence="3 8" id="KW-1133">Transmembrane helix</keyword>
<evidence type="ECO:0000313" key="10">
    <source>
        <dbReference type="EMBL" id="MBZ3879723.1"/>
    </source>
</evidence>
<comment type="subcellular location">
    <subcellularLocation>
        <location evidence="1">Membrane</location>
        <topology evidence="1">Multi-pass membrane protein</topology>
    </subcellularLocation>
</comment>
<dbReference type="EMBL" id="JAATJV010368459">
    <property type="protein sequence ID" value="MBZ3879723.1"/>
    <property type="molecule type" value="Genomic_DNA"/>
</dbReference>
<dbReference type="GO" id="GO:0016020">
    <property type="term" value="C:membrane"/>
    <property type="evidence" value="ECO:0007669"/>
    <property type="project" value="UniProtKB-SubCell"/>
</dbReference>
<feature type="transmembrane region" description="Helical" evidence="8">
    <location>
        <begin position="142"/>
        <end position="162"/>
    </location>
</feature>
<dbReference type="InterPro" id="IPR000725">
    <property type="entry name" value="Olfact_rcpt"/>
</dbReference>
<dbReference type="Pfam" id="PF13853">
    <property type="entry name" value="7tm_4"/>
    <property type="match status" value="2"/>
</dbReference>
<feature type="transmembrane region" description="Helical" evidence="8">
    <location>
        <begin position="23"/>
        <end position="47"/>
    </location>
</feature>
<comment type="caution">
    <text evidence="10">The sequence shown here is derived from an EMBL/GenBank/DDBJ whole genome shotgun (WGS) entry which is preliminary data.</text>
</comment>
<evidence type="ECO:0000313" key="11">
    <source>
        <dbReference type="Proteomes" id="UP001166674"/>
    </source>
</evidence>
<organism evidence="10 11">
    <name type="scientific">Sciurus carolinensis</name>
    <name type="common">Eastern gray squirrel</name>
    <dbReference type="NCBI Taxonomy" id="30640"/>
    <lineage>
        <taxon>Eukaryota</taxon>
        <taxon>Metazoa</taxon>
        <taxon>Chordata</taxon>
        <taxon>Craniata</taxon>
        <taxon>Vertebrata</taxon>
        <taxon>Euteleostomi</taxon>
        <taxon>Mammalia</taxon>
        <taxon>Eutheria</taxon>
        <taxon>Euarchontoglires</taxon>
        <taxon>Glires</taxon>
        <taxon>Rodentia</taxon>
        <taxon>Sciuromorpha</taxon>
        <taxon>Sciuridae</taxon>
        <taxon>Sciurinae</taxon>
        <taxon>Sciurini</taxon>
        <taxon>Sciurus</taxon>
    </lineage>
</organism>
<feature type="transmembrane region" description="Helical" evidence="8">
    <location>
        <begin position="107"/>
        <end position="130"/>
    </location>
</feature>
<keyword evidence="4" id="KW-0297">G-protein coupled receptor</keyword>
<accession>A0AA41MXA5</accession>
<dbReference type="PROSITE" id="PS50262">
    <property type="entry name" value="G_PROTEIN_RECEP_F1_2"/>
    <property type="match status" value="1"/>
</dbReference>
<dbReference type="SUPFAM" id="SSF81321">
    <property type="entry name" value="Family A G protein-coupled receptor-like"/>
    <property type="match status" value="1"/>
</dbReference>
<evidence type="ECO:0000256" key="2">
    <source>
        <dbReference type="ARBA" id="ARBA00022692"/>
    </source>
</evidence>
<dbReference type="InterPro" id="IPR000276">
    <property type="entry name" value="GPCR_Rhodpsn"/>
</dbReference>
<sequence length="182" mass="20534">MEIRNRTEFLLLGLTEDPELQPLIFNLFLSMYLVTILGKLLIILAIYSDSHLHTPMYFFLCSLSLNDICFITSTIPKMLLNIQTQDQSITYTGCLPSLPSSEGKHKAFFTCEFHLSVVSLFCGTAFGVYIRAAVIDSPGKTAVASVMYIVISPMLNCFIYSLRNRDMKETERNLISRLASLL</sequence>
<keyword evidence="6 10" id="KW-0675">Receptor</keyword>
<evidence type="ECO:0000256" key="6">
    <source>
        <dbReference type="ARBA" id="ARBA00023170"/>
    </source>
</evidence>
<evidence type="ECO:0000256" key="1">
    <source>
        <dbReference type="ARBA" id="ARBA00004141"/>
    </source>
</evidence>
<gene>
    <name evidence="10" type="ORF">SUZIE_154365</name>
</gene>
<dbReference type="PANTHER" id="PTHR48001">
    <property type="entry name" value="OLFACTORY RECEPTOR"/>
    <property type="match status" value="1"/>
</dbReference>
<evidence type="ECO:0000256" key="8">
    <source>
        <dbReference type="SAM" id="Phobius"/>
    </source>
</evidence>
<keyword evidence="11" id="KW-1185">Reference proteome</keyword>
<dbReference type="PRINTS" id="PR00237">
    <property type="entry name" value="GPCRRHODOPSN"/>
</dbReference>
<evidence type="ECO:0000256" key="5">
    <source>
        <dbReference type="ARBA" id="ARBA00023136"/>
    </source>
</evidence>
<keyword evidence="2 8" id="KW-0812">Transmembrane</keyword>
<dbReference type="AlphaFoldDB" id="A0AA41MXA5"/>